<comment type="caution">
    <text evidence="3">Lacks conserved residue(s) required for the propagation of feature annotation.</text>
</comment>
<evidence type="ECO:0000259" key="4">
    <source>
        <dbReference type="Pfam" id="PF00171"/>
    </source>
</evidence>
<sequence length="488" mass="53473">MQTVTEKKMLSNFVNGQWVKSKTDRYEEVPNPATGEILAEVPISTTEDLEEAVAVAKEAFKTWKKTPVPQRSRILFNYQQLLVKHWDELAKLITLENGKNYTEAYGEVLRGIECVEFAAGAPTLMMGYQLPDIASNIESGAYRYPIGVIGGITPFNFPMMVPCWMFPMAIATGNTFILKPSERTPLLANRLAELLTEAGLPDGVFNIVHGAHDVVNGILNHPDIPAVSFVGSQPVAEYVYKTGTANGKRVQALAGAKNHTIVLPDANMELAVKDIINAAFGSAGERCMACSVVVAVGDVADTLVERLVEESDKLTIGNGMEEGIFLGPVIRDAHKDRTLSYIETGLEEGAKLLRDGRNDKSSSEGGYFVGPTIFDNVTKEMKIWKDEIFAPVLSIVRVSTLDEAIAYANESEFANGACLFTDSAKAIRQFREEIDAGMLGVNLGVPAPMAFFPFSGYKKSFYGDLHANGRDGVEFYTRKKMLTARHSY</sequence>
<dbReference type="InterPro" id="IPR016162">
    <property type="entry name" value="Ald_DH_N"/>
</dbReference>
<dbReference type="RefSeq" id="WP_191695284.1">
    <property type="nucleotide sequence ID" value="NZ_JACSQN010000011.1"/>
</dbReference>
<dbReference type="Proteomes" id="UP000626786">
    <property type="component" value="Unassembled WGS sequence"/>
</dbReference>
<dbReference type="InterPro" id="IPR010061">
    <property type="entry name" value="MeMal-semiAld_DH"/>
</dbReference>
<gene>
    <name evidence="3" type="primary">iolA</name>
    <name evidence="5" type="ORF">H9649_12740</name>
</gene>
<dbReference type="Gene3D" id="3.40.605.10">
    <property type="entry name" value="Aldehyde Dehydrogenase, Chain A, domain 1"/>
    <property type="match status" value="1"/>
</dbReference>
<organism evidence="5 6">
    <name type="scientific">Sporosarcina quadrami</name>
    <dbReference type="NCBI Taxonomy" id="2762234"/>
    <lineage>
        <taxon>Bacteria</taxon>
        <taxon>Bacillati</taxon>
        <taxon>Bacillota</taxon>
        <taxon>Bacilli</taxon>
        <taxon>Bacillales</taxon>
        <taxon>Caryophanaceae</taxon>
        <taxon>Sporosarcina</taxon>
    </lineage>
</organism>
<comment type="pathway">
    <text evidence="3">Polyol metabolism; myo-inositol degradation into acetyl-CoA; acetyl-CoA from myo-inositol: step 7/7.</text>
</comment>
<accession>A0ABR8UBP7</accession>
<dbReference type="CDD" id="cd07085">
    <property type="entry name" value="ALDH_F6_MMSDH"/>
    <property type="match status" value="1"/>
</dbReference>
<dbReference type="PROSITE" id="PS00070">
    <property type="entry name" value="ALDEHYDE_DEHYDR_CYS"/>
    <property type="match status" value="1"/>
</dbReference>
<comment type="similarity">
    <text evidence="3">Belongs to the aldehyde dehydrogenase family. IolA subfamily.</text>
</comment>
<feature type="active site" description="Nucleophile" evidence="3">
    <location>
        <position position="287"/>
    </location>
</feature>
<feature type="binding site" evidence="3">
    <location>
        <position position="387"/>
    </location>
    <ligand>
        <name>NAD(+)</name>
        <dbReference type="ChEBI" id="CHEBI:57540"/>
    </ligand>
</feature>
<evidence type="ECO:0000256" key="2">
    <source>
        <dbReference type="ARBA" id="ARBA00023027"/>
    </source>
</evidence>
<dbReference type="InterPro" id="IPR015590">
    <property type="entry name" value="Aldehyde_DH_dom"/>
</dbReference>
<dbReference type="HAMAP" id="MF_01670">
    <property type="entry name" value="IolA"/>
    <property type="match status" value="1"/>
</dbReference>
<dbReference type="InterPro" id="IPR016160">
    <property type="entry name" value="Ald_DH_CS_CYS"/>
</dbReference>
<comment type="caution">
    <text evidence="5">The sequence shown here is derived from an EMBL/GenBank/DDBJ whole genome shotgun (WGS) entry which is preliminary data.</text>
</comment>
<comment type="subunit">
    <text evidence="3">Homotetramer.</text>
</comment>
<dbReference type="PANTHER" id="PTHR43866">
    <property type="entry name" value="MALONATE-SEMIALDEHYDE DEHYDROGENASE"/>
    <property type="match status" value="1"/>
</dbReference>
<feature type="binding site" evidence="3">
    <location>
        <position position="179"/>
    </location>
    <ligand>
        <name>NAD(+)</name>
        <dbReference type="ChEBI" id="CHEBI:57540"/>
    </ligand>
</feature>
<feature type="binding site" evidence="3">
    <location>
        <position position="155"/>
    </location>
    <ligand>
        <name>NAD(+)</name>
        <dbReference type="ChEBI" id="CHEBI:57540"/>
    </ligand>
</feature>
<dbReference type="InterPro" id="IPR023510">
    <property type="entry name" value="MSDH_GmP_bac"/>
</dbReference>
<feature type="binding site" evidence="3">
    <location>
        <position position="183"/>
    </location>
    <ligand>
        <name>NAD(+)</name>
        <dbReference type="ChEBI" id="CHEBI:57540"/>
    </ligand>
</feature>
<comment type="function">
    <text evidence="3">Catalyzes the oxidation of malonate semialdehyde (MSA) and methylmalonate semialdehyde (MMSA) into acetyl-CoA and propanoyl-CoA, respectively. Is involved in a myo-inositol catabolic pathway. Bicarbonate, and not CO2, is the end-product of the enzymatic reaction.</text>
</comment>
<evidence type="ECO:0000313" key="5">
    <source>
        <dbReference type="EMBL" id="MBD7985460.1"/>
    </source>
</evidence>
<name>A0ABR8UBP7_9BACL</name>
<evidence type="ECO:0000313" key="6">
    <source>
        <dbReference type="Proteomes" id="UP000626786"/>
    </source>
</evidence>
<keyword evidence="6" id="KW-1185">Reference proteome</keyword>
<dbReference type="EC" id="1.2.1.27" evidence="3"/>
<reference evidence="5 6" key="1">
    <citation type="submission" date="2020-08" db="EMBL/GenBank/DDBJ databases">
        <title>A Genomic Blueprint of the Chicken Gut Microbiome.</title>
        <authorList>
            <person name="Gilroy R."/>
            <person name="Ravi A."/>
            <person name="Getino M."/>
            <person name="Pursley I."/>
            <person name="Horton D.L."/>
            <person name="Alikhan N.-F."/>
            <person name="Baker D."/>
            <person name="Gharbi K."/>
            <person name="Hall N."/>
            <person name="Watson M."/>
            <person name="Adriaenssens E.M."/>
            <person name="Foster-Nyarko E."/>
            <person name="Jarju S."/>
            <person name="Secka A."/>
            <person name="Antonio M."/>
            <person name="Oren A."/>
            <person name="Chaudhuri R."/>
            <person name="La Ragione R.M."/>
            <person name="Hildebrand F."/>
            <person name="Pallen M.J."/>
        </authorList>
    </citation>
    <scope>NUCLEOTIDE SEQUENCE [LARGE SCALE GENOMIC DNA]</scope>
    <source>
        <strain evidence="5 6">Sa2YVA2</strain>
    </source>
</reference>
<protein>
    <recommendedName>
        <fullName evidence="3">Malonate-semialdehyde dehydrogenase</fullName>
        <shortName evidence="3">MSA dehydrogenase</shortName>
        <ecNumber evidence="3">1.2.1.27</ecNumber>
    </recommendedName>
    <alternativeName>
        <fullName evidence="3">Methylmalonate semialdehyde dehydrogenase</fullName>
        <shortName evidence="3">MMSA dehydrogenase</shortName>
        <shortName evidence="3">MSDH</shortName>
    </alternativeName>
</protein>
<dbReference type="InterPro" id="IPR016163">
    <property type="entry name" value="Ald_DH_C"/>
</dbReference>
<proteinExistence type="inferred from homology"/>
<dbReference type="EMBL" id="JACSQN010000011">
    <property type="protein sequence ID" value="MBD7985460.1"/>
    <property type="molecule type" value="Genomic_DNA"/>
</dbReference>
<dbReference type="Gene3D" id="3.40.309.10">
    <property type="entry name" value="Aldehyde Dehydrogenase, Chain A, domain 2"/>
    <property type="match status" value="1"/>
</dbReference>
<feature type="domain" description="Aldehyde dehydrogenase" evidence="4">
    <location>
        <begin position="18"/>
        <end position="481"/>
    </location>
</feature>
<feature type="binding site" evidence="3">
    <location>
        <position position="182"/>
    </location>
    <ligand>
        <name>NAD(+)</name>
        <dbReference type="ChEBI" id="CHEBI:57540"/>
    </ligand>
</feature>
<keyword evidence="1 3" id="KW-0560">Oxidoreductase</keyword>
<dbReference type="PANTHER" id="PTHR43866:SF4">
    <property type="entry name" value="MALONATE-SEMIALDEHYDE DEHYDROGENASE"/>
    <property type="match status" value="1"/>
</dbReference>
<dbReference type="NCBIfam" id="TIGR01722">
    <property type="entry name" value="MMSDH"/>
    <property type="match status" value="1"/>
</dbReference>
<dbReference type="Pfam" id="PF00171">
    <property type="entry name" value="Aldedh"/>
    <property type="match status" value="1"/>
</dbReference>
<evidence type="ECO:0000256" key="1">
    <source>
        <dbReference type="ARBA" id="ARBA00023002"/>
    </source>
</evidence>
<comment type="catalytic activity">
    <reaction evidence="3">
        <text>3-oxopropanoate + NAD(+) + CoA + H2O = hydrogencarbonate + acetyl-CoA + NADH + H(+)</text>
        <dbReference type="Rhea" id="RHEA:76615"/>
        <dbReference type="ChEBI" id="CHEBI:15377"/>
        <dbReference type="ChEBI" id="CHEBI:15378"/>
        <dbReference type="ChEBI" id="CHEBI:17544"/>
        <dbReference type="ChEBI" id="CHEBI:33190"/>
        <dbReference type="ChEBI" id="CHEBI:57287"/>
        <dbReference type="ChEBI" id="CHEBI:57288"/>
        <dbReference type="ChEBI" id="CHEBI:57540"/>
        <dbReference type="ChEBI" id="CHEBI:57945"/>
        <dbReference type="EC" id="1.2.1.27"/>
    </reaction>
</comment>
<keyword evidence="2 3" id="KW-0520">NAD</keyword>
<evidence type="ECO:0000256" key="3">
    <source>
        <dbReference type="HAMAP-Rule" id="MF_01670"/>
    </source>
</evidence>
<dbReference type="SUPFAM" id="SSF53720">
    <property type="entry name" value="ALDH-like"/>
    <property type="match status" value="1"/>
</dbReference>
<dbReference type="InterPro" id="IPR016161">
    <property type="entry name" value="Ald_DH/histidinol_DH"/>
</dbReference>
<comment type="catalytic activity">
    <reaction evidence="3">
        <text>2-methyl-3-oxopropanoate + NAD(+) + CoA + H2O = propanoyl-CoA + hydrogencarbonate + NADH + H(+)</text>
        <dbReference type="Rhea" id="RHEA:20804"/>
        <dbReference type="ChEBI" id="CHEBI:15377"/>
        <dbReference type="ChEBI" id="CHEBI:15378"/>
        <dbReference type="ChEBI" id="CHEBI:17544"/>
        <dbReference type="ChEBI" id="CHEBI:57287"/>
        <dbReference type="ChEBI" id="CHEBI:57392"/>
        <dbReference type="ChEBI" id="CHEBI:57540"/>
        <dbReference type="ChEBI" id="CHEBI:57700"/>
        <dbReference type="ChEBI" id="CHEBI:57945"/>
        <dbReference type="EC" id="1.2.1.27"/>
    </reaction>
</comment>